<sequence length="43" mass="4669">MLRQPFGATKGPIPSTINTSPIASQIDSDIVIPCGFKKGKYYQ</sequence>
<accession>A0AAU9Q6J3</accession>
<protein>
    <submittedName>
        <fullName evidence="1">Uncharacterized protein</fullName>
    </submittedName>
</protein>
<reference evidence="1" key="1">
    <citation type="submission" date="2022-01" db="EMBL/GenBank/DDBJ databases">
        <authorList>
            <person name="Lagorce A."/>
        </authorList>
    </citation>
    <scope>NUCLEOTIDE SEQUENCE</scope>
    <source>
        <strain evidence="1">Th15_F1_D04</strain>
    </source>
</reference>
<dbReference type="AlphaFoldDB" id="A0AAU9Q6J3"/>
<evidence type="ECO:0000313" key="2">
    <source>
        <dbReference type="Proteomes" id="UP001295420"/>
    </source>
</evidence>
<gene>
    <name evidence="1" type="ORF">THF1D04_260039</name>
</gene>
<dbReference type="EMBL" id="CAKMTQ010000019">
    <property type="protein sequence ID" value="CAH1529756.1"/>
    <property type="molecule type" value="Genomic_DNA"/>
</dbReference>
<comment type="caution">
    <text evidence="1">The sequence shown here is derived from an EMBL/GenBank/DDBJ whole genome shotgun (WGS) entry which is preliminary data.</text>
</comment>
<dbReference type="Proteomes" id="UP001295420">
    <property type="component" value="Unassembled WGS sequence"/>
</dbReference>
<evidence type="ECO:0000313" key="1">
    <source>
        <dbReference type="EMBL" id="CAH1529756.1"/>
    </source>
</evidence>
<organism evidence="1 2">
    <name type="scientific">Vibrio owensii</name>
    <dbReference type="NCBI Taxonomy" id="696485"/>
    <lineage>
        <taxon>Bacteria</taxon>
        <taxon>Pseudomonadati</taxon>
        <taxon>Pseudomonadota</taxon>
        <taxon>Gammaproteobacteria</taxon>
        <taxon>Vibrionales</taxon>
        <taxon>Vibrionaceae</taxon>
        <taxon>Vibrio</taxon>
    </lineage>
</organism>
<proteinExistence type="predicted"/>
<name>A0AAU9Q6J3_9VIBR</name>